<evidence type="ECO:0000313" key="2">
    <source>
        <dbReference type="Proteomes" id="UP000674234"/>
    </source>
</evidence>
<name>A0A940WM54_9ACTN</name>
<comment type="caution">
    <text evidence="1">The sequence shown here is derived from an EMBL/GenBank/DDBJ whole genome shotgun (WGS) entry which is preliminary data.</text>
</comment>
<dbReference type="EMBL" id="JAFCNB010000020">
    <property type="protein sequence ID" value="MBP2707468.1"/>
    <property type="molecule type" value="Genomic_DNA"/>
</dbReference>
<accession>A0A940WM54</accession>
<gene>
    <name evidence="1" type="ORF">JOL79_27165</name>
</gene>
<dbReference type="Proteomes" id="UP000674234">
    <property type="component" value="Unassembled WGS sequence"/>
</dbReference>
<sequence>MVADVVVTVVVTSAVALKNLDGLQYVGNHVVSLVIGGVRHDIADLCRFLLKNL</sequence>
<protein>
    <submittedName>
        <fullName evidence="1">Uncharacterized protein</fullName>
    </submittedName>
</protein>
<proteinExistence type="predicted"/>
<organism evidence="1 2">
    <name type="scientific">Microbispora oryzae</name>
    <dbReference type="NCBI Taxonomy" id="2806554"/>
    <lineage>
        <taxon>Bacteria</taxon>
        <taxon>Bacillati</taxon>
        <taxon>Actinomycetota</taxon>
        <taxon>Actinomycetes</taxon>
        <taxon>Streptosporangiales</taxon>
        <taxon>Streptosporangiaceae</taxon>
        <taxon>Microbispora</taxon>
    </lineage>
</organism>
<reference evidence="1" key="1">
    <citation type="submission" date="2021-02" db="EMBL/GenBank/DDBJ databases">
        <title>Draft genome sequence of Microbispora sp. RL4-1S isolated from rice leaves in Thailand.</title>
        <authorList>
            <person name="Muangham S."/>
            <person name="Duangmal K."/>
        </authorList>
    </citation>
    <scope>NUCLEOTIDE SEQUENCE</scope>
    <source>
        <strain evidence="1">RL4-1S</strain>
    </source>
</reference>
<dbReference type="AlphaFoldDB" id="A0A940WM54"/>
<dbReference type="RefSeq" id="WP_210158738.1">
    <property type="nucleotide sequence ID" value="NZ_JAFCNB010000020.1"/>
</dbReference>
<evidence type="ECO:0000313" key="1">
    <source>
        <dbReference type="EMBL" id="MBP2707468.1"/>
    </source>
</evidence>
<keyword evidence="2" id="KW-1185">Reference proteome</keyword>